<dbReference type="EMBL" id="LHPF02000065">
    <property type="protein sequence ID" value="PSC67318.1"/>
    <property type="molecule type" value="Genomic_DNA"/>
</dbReference>
<name>A0A2P6UZP5_9CHLO</name>
<dbReference type="OrthoDB" id="67965at2759"/>
<dbReference type="Proteomes" id="UP000239649">
    <property type="component" value="Unassembled WGS sequence"/>
</dbReference>
<dbReference type="Gene3D" id="1.20.120.1630">
    <property type="match status" value="1"/>
</dbReference>
<comment type="caution">
    <text evidence="1">The sequence shown here is derived from an EMBL/GenBank/DDBJ whole genome shotgun (WGS) entry which is preliminary data.</text>
</comment>
<reference evidence="1 2" key="1">
    <citation type="journal article" date="2018" name="Plant J.">
        <title>Genome sequences of Chlorella sorokiniana UTEX 1602 and Micractinium conductrix SAG 241.80: implications to maltose excretion by a green alga.</title>
        <authorList>
            <person name="Arriola M.B."/>
            <person name="Velmurugan N."/>
            <person name="Zhang Y."/>
            <person name="Plunkett M.H."/>
            <person name="Hondzo H."/>
            <person name="Barney B.M."/>
        </authorList>
    </citation>
    <scope>NUCLEOTIDE SEQUENCE [LARGE SCALE GENOMIC DNA]</scope>
    <source>
        <strain evidence="1 2">SAG 241.80</strain>
    </source>
</reference>
<proteinExistence type="predicted"/>
<dbReference type="GO" id="GO:0016020">
    <property type="term" value="C:membrane"/>
    <property type="evidence" value="ECO:0007669"/>
    <property type="project" value="TreeGrafter"/>
</dbReference>
<dbReference type="AlphaFoldDB" id="A0A2P6UZP5"/>
<accession>A0A2P6UZP5</accession>
<dbReference type="Pfam" id="PF06966">
    <property type="entry name" value="DUF1295"/>
    <property type="match status" value="1"/>
</dbReference>
<gene>
    <name evidence="1" type="ORF">C2E20_8998</name>
</gene>
<organism evidence="1 2">
    <name type="scientific">Micractinium conductrix</name>
    <dbReference type="NCBI Taxonomy" id="554055"/>
    <lineage>
        <taxon>Eukaryota</taxon>
        <taxon>Viridiplantae</taxon>
        <taxon>Chlorophyta</taxon>
        <taxon>core chlorophytes</taxon>
        <taxon>Trebouxiophyceae</taxon>
        <taxon>Chlorellales</taxon>
        <taxon>Chlorellaceae</taxon>
        <taxon>Chlorella clade</taxon>
        <taxon>Micractinium</taxon>
    </lineage>
</organism>
<protein>
    <submittedName>
        <fullName evidence="1">Uncharacterized protein</fullName>
    </submittedName>
</protein>
<sequence>MPAGLVWAAVRHSARVVAATNALGFAVTALTQSHKITDLTGTAAFAASAWATRAAAARALGEPLLAPTRGALLASCVSLWALRLGGYLFYRVLHVGKDARLDQFFKQPDEPLLTGPSNYPLRLLFFWTMQGLLAWACMLPVTAAHAVSRDLPASARRLSLKSPSLLVGAALFGGGLLLESVADWQKFKWKSDPANAGRFMGPVGAFSWSRHPNYFGEMCVWAGLFVMAGPAVWRRCPWTLASPLFTFLLIRYMSGVPPLERSYQERYGGQPAYEAYKAATNLLVPWPPRDKFP</sequence>
<keyword evidence="2" id="KW-1185">Reference proteome</keyword>
<dbReference type="PANTHER" id="PTHR32251:SF17">
    <property type="entry name" value="STEROID 5-ALPHA REDUCTASE C-TERMINAL DOMAIN-CONTAINING PROTEIN"/>
    <property type="match status" value="1"/>
</dbReference>
<evidence type="ECO:0000313" key="1">
    <source>
        <dbReference type="EMBL" id="PSC67318.1"/>
    </source>
</evidence>
<dbReference type="PANTHER" id="PTHR32251">
    <property type="entry name" value="3-OXO-5-ALPHA-STEROID 4-DEHYDROGENASE"/>
    <property type="match status" value="1"/>
</dbReference>
<dbReference type="InterPro" id="IPR010721">
    <property type="entry name" value="UstE-like"/>
</dbReference>
<evidence type="ECO:0000313" key="2">
    <source>
        <dbReference type="Proteomes" id="UP000239649"/>
    </source>
</evidence>
<dbReference type="PROSITE" id="PS50244">
    <property type="entry name" value="S5A_REDUCTASE"/>
    <property type="match status" value="1"/>
</dbReference>